<evidence type="ECO:0000256" key="1">
    <source>
        <dbReference type="SAM" id="MobiDB-lite"/>
    </source>
</evidence>
<dbReference type="KEGG" id="ssub:CP968_22000"/>
<dbReference type="PANTHER" id="PTHR39639:SF1">
    <property type="entry name" value="DUF262 DOMAIN-CONTAINING PROTEIN"/>
    <property type="match status" value="1"/>
</dbReference>
<organism evidence="3 4">
    <name type="scientific">Streptomyces subrutilus</name>
    <dbReference type="NCBI Taxonomy" id="36818"/>
    <lineage>
        <taxon>Bacteria</taxon>
        <taxon>Bacillati</taxon>
        <taxon>Actinomycetota</taxon>
        <taxon>Actinomycetes</taxon>
        <taxon>Kitasatosporales</taxon>
        <taxon>Streptomycetaceae</taxon>
        <taxon>Streptomyces</taxon>
    </lineage>
</organism>
<evidence type="ECO:0000313" key="3">
    <source>
        <dbReference type="EMBL" id="QEU80606.1"/>
    </source>
</evidence>
<evidence type="ECO:0000259" key="2">
    <source>
        <dbReference type="Pfam" id="PF03235"/>
    </source>
</evidence>
<evidence type="ECO:0000313" key="4">
    <source>
        <dbReference type="Proteomes" id="UP000326831"/>
    </source>
</evidence>
<feature type="region of interest" description="Disordered" evidence="1">
    <location>
        <begin position="1"/>
        <end position="67"/>
    </location>
</feature>
<accession>A0A5P2UMN9</accession>
<dbReference type="InterPro" id="IPR004919">
    <property type="entry name" value="GmrSD_N"/>
</dbReference>
<name>A0A5P2UMN9_9ACTN</name>
<dbReference type="Pfam" id="PF03235">
    <property type="entry name" value="GmrSD_N"/>
    <property type="match status" value="1"/>
</dbReference>
<sequence>MWLMSVPSSHPLGAPRPLPRSPLRRGEHRQKPLRRPRRTSSGSAKTAPTRREAVHTESAEGRAGGGIMPDQMAFQEDQVTLQDEIEQRSREIHTDRYSMAINEALSMYENSDLEIHPEFQRIFRWGIQQQSRLIESVFLGIPIPPIFVAARKDGVWDVVDGVQRLSTLFRFMGVLRKEGDAIDEPDPLTAGDYLKSLKGVVWSDSTTPSSRVEVTALSEAQQRFFKRARLDFQIVEHTSDEQAKFDLFQRLNSGAHLSEQEARNCLAVMLDPTFFRWLQQLAASSTFKETVSISERQEEEAYGVELALRYLAIATAERSDLAGLADVGEFLTSRMRGFIESPHFDRDFEYMRFTDIFSWLTEALGESSFKRYDLTKSKHSGRFTVSAFEAVTVGLALNYDQWKRLDSGLRPKMLSQRVQAVWKNSTFQSRTGAGKSADLRIPHMFEVGQRVFSLGE</sequence>
<feature type="compositionally biased region" description="Basic and acidic residues" evidence="1">
    <location>
        <begin position="49"/>
        <end position="60"/>
    </location>
</feature>
<gene>
    <name evidence="3" type="ORF">CP968_22000</name>
</gene>
<reference evidence="3 4" key="1">
    <citation type="submission" date="2017-09" db="EMBL/GenBank/DDBJ databases">
        <authorList>
            <person name="Lee N."/>
            <person name="Cho B.-K."/>
        </authorList>
    </citation>
    <scope>NUCLEOTIDE SEQUENCE [LARGE SCALE GENOMIC DNA]</scope>
    <source>
        <strain evidence="3 4">ATCC 27467</strain>
    </source>
</reference>
<dbReference type="EMBL" id="CP023701">
    <property type="protein sequence ID" value="QEU80606.1"/>
    <property type="molecule type" value="Genomic_DNA"/>
</dbReference>
<proteinExistence type="predicted"/>
<keyword evidence="4" id="KW-1185">Reference proteome</keyword>
<protein>
    <submittedName>
        <fullName evidence="3">DUF262 domain-containing protein</fullName>
    </submittedName>
</protein>
<dbReference type="Proteomes" id="UP000326831">
    <property type="component" value="Chromosome"/>
</dbReference>
<dbReference type="PANTHER" id="PTHR39639">
    <property type="entry name" value="CHROMOSOME 16, WHOLE GENOME SHOTGUN SEQUENCE"/>
    <property type="match status" value="1"/>
</dbReference>
<dbReference type="AlphaFoldDB" id="A0A5P2UMN9"/>
<feature type="domain" description="GmrSD restriction endonucleases N-terminal" evidence="2">
    <location>
        <begin position="106"/>
        <end position="265"/>
    </location>
</feature>
<feature type="compositionally biased region" description="Basic residues" evidence="1">
    <location>
        <begin position="22"/>
        <end position="38"/>
    </location>
</feature>